<keyword evidence="5" id="KW-0235">DNA replication</keyword>
<dbReference type="InterPro" id="IPR032780">
    <property type="entry name" value="DNA_pol3_delt_C"/>
</dbReference>
<evidence type="ECO:0000256" key="4">
    <source>
        <dbReference type="ARBA" id="ARBA00022695"/>
    </source>
</evidence>
<dbReference type="STRING" id="212667.VFDL14_24125"/>
<protein>
    <recommendedName>
        <fullName evidence="2 9">DNA polymerase III subunit delta</fullName>
        <ecNumber evidence="1 9">2.7.7.7</ecNumber>
    </recommendedName>
</protein>
<feature type="domain" description="DNA polymerase III delta N-terminal" evidence="10">
    <location>
        <begin position="20"/>
        <end position="138"/>
    </location>
</feature>
<dbReference type="Gene3D" id="1.20.272.10">
    <property type="match status" value="1"/>
</dbReference>
<dbReference type="PANTHER" id="PTHR34388">
    <property type="entry name" value="DNA POLYMERASE III SUBUNIT DELTA"/>
    <property type="match status" value="1"/>
</dbReference>
<evidence type="ECO:0000256" key="6">
    <source>
        <dbReference type="ARBA" id="ARBA00022932"/>
    </source>
</evidence>
<keyword evidence="3" id="KW-0808">Transferase</keyword>
<dbReference type="InterPro" id="IPR010372">
    <property type="entry name" value="DNA_pol3_delta_N"/>
</dbReference>
<keyword evidence="13" id="KW-1185">Reference proteome</keyword>
<evidence type="ECO:0000256" key="3">
    <source>
        <dbReference type="ARBA" id="ARBA00022679"/>
    </source>
</evidence>
<evidence type="ECO:0000256" key="9">
    <source>
        <dbReference type="NCBIfam" id="TIGR01128"/>
    </source>
</evidence>
<evidence type="ECO:0000256" key="7">
    <source>
        <dbReference type="ARBA" id="ARBA00034754"/>
    </source>
</evidence>
<evidence type="ECO:0000256" key="2">
    <source>
        <dbReference type="ARBA" id="ARBA00017703"/>
    </source>
</evidence>
<dbReference type="EC" id="2.7.7.7" evidence="1 9"/>
<comment type="catalytic activity">
    <reaction evidence="8">
        <text>DNA(n) + a 2'-deoxyribonucleoside 5'-triphosphate = DNA(n+1) + diphosphate</text>
        <dbReference type="Rhea" id="RHEA:22508"/>
        <dbReference type="Rhea" id="RHEA-COMP:17339"/>
        <dbReference type="Rhea" id="RHEA-COMP:17340"/>
        <dbReference type="ChEBI" id="CHEBI:33019"/>
        <dbReference type="ChEBI" id="CHEBI:61560"/>
        <dbReference type="ChEBI" id="CHEBI:173112"/>
        <dbReference type="EC" id="2.7.7.7"/>
    </reaction>
</comment>
<dbReference type="Pfam" id="PF14840">
    <property type="entry name" value="DNA_pol3_delt_C"/>
    <property type="match status" value="1"/>
</dbReference>
<dbReference type="OrthoDB" id="9770982at2"/>
<dbReference type="Proteomes" id="UP000027219">
    <property type="component" value="Unassembled WGS sequence"/>
</dbReference>
<dbReference type="SUPFAM" id="SSF48019">
    <property type="entry name" value="post-AAA+ oligomerization domain-like"/>
    <property type="match status" value="1"/>
</dbReference>
<dbReference type="InterPro" id="IPR005790">
    <property type="entry name" value="DNA_polIII_delta"/>
</dbReference>
<keyword evidence="4" id="KW-0548">Nucleotidyltransferase</keyword>
<evidence type="ECO:0000256" key="5">
    <source>
        <dbReference type="ARBA" id="ARBA00022705"/>
    </source>
</evidence>
<gene>
    <name evidence="12" type="primary">holA</name>
    <name evidence="12" type="ORF">VFDL14_24125</name>
</gene>
<dbReference type="PANTHER" id="PTHR34388:SF1">
    <property type="entry name" value="DNA POLYMERASE III SUBUNIT DELTA"/>
    <property type="match status" value="1"/>
</dbReference>
<keyword evidence="6" id="KW-0239">DNA-directed DNA polymerase</keyword>
<evidence type="ECO:0000313" key="13">
    <source>
        <dbReference type="Proteomes" id="UP000027219"/>
    </source>
</evidence>
<name>A0A066ULZ7_9VIBR</name>
<dbReference type="RefSeq" id="WP_032551443.1">
    <property type="nucleotide sequence ID" value="NZ_JFFR01000020.1"/>
</dbReference>
<dbReference type="GO" id="GO:0009360">
    <property type="term" value="C:DNA polymerase III complex"/>
    <property type="evidence" value="ECO:0007669"/>
    <property type="project" value="UniProtKB-UniRule"/>
</dbReference>
<dbReference type="CDD" id="cd18138">
    <property type="entry name" value="HLD_clamp_pol_III_delta"/>
    <property type="match status" value="1"/>
</dbReference>
<dbReference type="Pfam" id="PF06144">
    <property type="entry name" value="DNA_pol3_delta"/>
    <property type="match status" value="1"/>
</dbReference>
<dbReference type="Gene3D" id="1.10.8.60">
    <property type="match status" value="1"/>
</dbReference>
<dbReference type="Gene3D" id="3.40.50.300">
    <property type="entry name" value="P-loop containing nucleotide triphosphate hydrolases"/>
    <property type="match status" value="1"/>
</dbReference>
<dbReference type="SUPFAM" id="SSF52540">
    <property type="entry name" value="P-loop containing nucleoside triphosphate hydrolases"/>
    <property type="match status" value="1"/>
</dbReference>
<organism evidence="12 13">
    <name type="scientific">Vibrio fortis</name>
    <dbReference type="NCBI Taxonomy" id="212667"/>
    <lineage>
        <taxon>Bacteria</taxon>
        <taxon>Pseudomonadati</taxon>
        <taxon>Pseudomonadota</taxon>
        <taxon>Gammaproteobacteria</taxon>
        <taxon>Vibrionales</taxon>
        <taxon>Vibrionaceae</taxon>
        <taxon>Vibrio</taxon>
    </lineage>
</organism>
<evidence type="ECO:0000259" key="11">
    <source>
        <dbReference type="Pfam" id="PF14840"/>
    </source>
</evidence>
<dbReference type="AlphaFoldDB" id="A0A066ULZ7"/>
<accession>A0A066ULZ7</accession>
<dbReference type="InterPro" id="IPR027417">
    <property type="entry name" value="P-loop_NTPase"/>
</dbReference>
<dbReference type="InterPro" id="IPR008921">
    <property type="entry name" value="DNA_pol3_clamp-load_cplx_C"/>
</dbReference>
<dbReference type="GO" id="GO:0003677">
    <property type="term" value="F:DNA binding"/>
    <property type="evidence" value="ECO:0007669"/>
    <property type="project" value="InterPro"/>
</dbReference>
<comment type="caution">
    <text evidence="12">The sequence shown here is derived from an EMBL/GenBank/DDBJ whole genome shotgun (WGS) entry which is preliminary data.</text>
</comment>
<proteinExistence type="inferred from homology"/>
<evidence type="ECO:0000256" key="1">
    <source>
        <dbReference type="ARBA" id="ARBA00012417"/>
    </source>
</evidence>
<dbReference type="GO" id="GO:0003887">
    <property type="term" value="F:DNA-directed DNA polymerase activity"/>
    <property type="evidence" value="ECO:0007669"/>
    <property type="project" value="UniProtKB-UniRule"/>
</dbReference>
<dbReference type="EMBL" id="JFFR01000020">
    <property type="protein sequence ID" value="KDN28476.1"/>
    <property type="molecule type" value="Genomic_DNA"/>
</dbReference>
<evidence type="ECO:0000313" key="12">
    <source>
        <dbReference type="EMBL" id="KDN28476.1"/>
    </source>
</evidence>
<comment type="similarity">
    <text evidence="7">Belongs to the DNA polymerase HolA subunit family.</text>
</comment>
<sequence>MRIFADRLSEQLNKQLSRVYLIFGNEPLLLQESRESIQKAAKQQGFEERHRFAIDSSLDWNDVYDCTQALSLFSSRQLIELELPESGVNAAIAKELLALSDQLHEDIMLVLIGTKLTKAQENAKWFKALSSQGHWVSCLTPDVGRLPQFVQARCRQIGLQPDAEATQMLAQWHEGNLFALTQSLEKLALQYPDGKLTLVRLEESLSRHNHFTPFHWVDALLAGKGNRAQRILRQLEAEGVEAVILLRSIQRELALLLQMQQQMQQMPIGQVFEKHRIWQSKKPLYNAALTRVSMTQLHSLFALLTQAELLSKTQYEQSPWPLIHQLSVEFCIPSASIPFPA</sequence>
<feature type="domain" description="DNA polymerase III subunit delta C-terminal" evidence="11">
    <location>
        <begin position="213"/>
        <end position="331"/>
    </location>
</feature>
<dbReference type="NCBIfam" id="TIGR01128">
    <property type="entry name" value="holA"/>
    <property type="match status" value="1"/>
</dbReference>
<evidence type="ECO:0000259" key="10">
    <source>
        <dbReference type="Pfam" id="PF06144"/>
    </source>
</evidence>
<dbReference type="GO" id="GO:0006261">
    <property type="term" value="P:DNA-templated DNA replication"/>
    <property type="evidence" value="ECO:0007669"/>
    <property type="project" value="TreeGrafter"/>
</dbReference>
<evidence type="ECO:0000256" key="8">
    <source>
        <dbReference type="ARBA" id="ARBA00049244"/>
    </source>
</evidence>
<reference evidence="12 13" key="1">
    <citation type="submission" date="2014-02" db="EMBL/GenBank/DDBJ databases">
        <title>Vibrio fortis Dalian14 Genome Sequencing.</title>
        <authorList>
            <person name="Wang Y."/>
            <person name="Song L."/>
            <person name="Liu G."/>
            <person name="Ding J."/>
        </authorList>
    </citation>
    <scope>NUCLEOTIDE SEQUENCE [LARGE SCALE GENOMIC DNA]</scope>
    <source>
        <strain evidence="12 13">Dalian14</strain>
    </source>
</reference>